<keyword evidence="2" id="KW-1185">Reference proteome</keyword>
<proteinExistence type="predicted"/>
<sequence length="783" mass="79715">MALIDTSGISNAWTDFQNTVQGYKNGTNTAGDVAVKAATLASAVSSSIDYTNSAISAADKVLGLATSAANLNSDIKDYKNATALDDQTAQNNAIASMIADGATFTGKASGILGLIGGPAAFEALEPIGLAADGVALTANAWLLANKVGQSLADYLSAVETAIKQGVIDESTEWGSLSPISFNLPDPSGRWGLSTNVYGNISGANIDPTSPNFGTKVFIVPQEDDQGNTIWSTTTIAPTSTGFSIEGIGSDGVTYDLTGASSASFTSSGNILVSTSGGSAFSIDRVTGYISGQNAVAGTIGDNIVKIITPQSGDPFAVQSAASSTSSDTVLSVVPVTIVSRANGLTEVDLSGTGTGVVLDANNTQVGTAQVYSGYSIGTLTAGGGYITTTGGAAYSFASGMSPVINADGTVSVSSSLGTLSITPSSGAGTFAAAGGTTVALDGTQAVDLTAAGLRVGGLSVNADGSGTLAAGGASLSFGAGSSLRLSDGGAVVTSADGTNAASVTSDGGLSVDGVTVAADGTGLIAITTPAGAVDGTTLTTLIDGDGHIVDQALPQRADGRRGHWGLLSWGVRNCTTSFSRQEISRRYRPLVLVGGVVQLGCAQPEAKRTSACRSQRRQRSEGFVTRTNRAFRTLTPVFVTLFCITVGSIDVVAAETDGLGQWTGLWCSGRDEIGVNTHADLGSHADGQTAPLYLYVRLYLGDANSYTVEGPATPLGDGLELTDGECQIRAERRGTQMIVTDNHRCDKISAAFQHREFNRIKQHIVFGHSWRSKQHCSETTSDQ</sequence>
<reference evidence="2" key="1">
    <citation type="submission" date="2017-12" db="EMBL/GenBank/DDBJ databases">
        <title>Draft genome sequence of Telmatospirillum siberiense 26-4b1T, an acidotolerant peatland alphaproteobacterium potentially involved in sulfur cycling.</title>
        <authorList>
            <person name="Hausmann B."/>
            <person name="Pjevac P."/>
            <person name="Schreck K."/>
            <person name="Herbold C.W."/>
            <person name="Daims H."/>
            <person name="Wagner M."/>
            <person name="Pester M."/>
            <person name="Loy A."/>
        </authorList>
    </citation>
    <scope>NUCLEOTIDE SEQUENCE [LARGE SCALE GENOMIC DNA]</scope>
    <source>
        <strain evidence="2">26-4b1</strain>
    </source>
</reference>
<organism evidence="1 2">
    <name type="scientific">Telmatospirillum siberiense</name>
    <dbReference type="NCBI Taxonomy" id="382514"/>
    <lineage>
        <taxon>Bacteria</taxon>
        <taxon>Pseudomonadati</taxon>
        <taxon>Pseudomonadota</taxon>
        <taxon>Alphaproteobacteria</taxon>
        <taxon>Rhodospirillales</taxon>
        <taxon>Rhodospirillaceae</taxon>
        <taxon>Telmatospirillum</taxon>
    </lineage>
</organism>
<evidence type="ECO:0000313" key="2">
    <source>
        <dbReference type="Proteomes" id="UP000233293"/>
    </source>
</evidence>
<name>A0A2N3PLU2_9PROT</name>
<dbReference type="Proteomes" id="UP000233293">
    <property type="component" value="Unassembled WGS sequence"/>
</dbReference>
<evidence type="ECO:0000313" key="1">
    <source>
        <dbReference type="EMBL" id="PKU21365.1"/>
    </source>
</evidence>
<accession>A0A2N3PLU2</accession>
<dbReference type="EMBL" id="PIUM01000065">
    <property type="protein sequence ID" value="PKU21365.1"/>
    <property type="molecule type" value="Genomic_DNA"/>
</dbReference>
<dbReference type="RefSeq" id="WP_101253786.1">
    <property type="nucleotide sequence ID" value="NZ_PIUM01000065.1"/>
</dbReference>
<comment type="caution">
    <text evidence="1">The sequence shown here is derived from an EMBL/GenBank/DDBJ whole genome shotgun (WGS) entry which is preliminary data.</text>
</comment>
<dbReference type="AlphaFoldDB" id="A0A2N3PLU2"/>
<protein>
    <submittedName>
        <fullName evidence="1">Uncharacterized protein</fullName>
    </submittedName>
</protein>
<gene>
    <name evidence="1" type="ORF">CWS72_27080</name>
</gene>